<dbReference type="InterPro" id="IPR050224">
    <property type="entry name" value="TALE_homeobox"/>
</dbReference>
<evidence type="ECO:0000256" key="4">
    <source>
        <dbReference type="PROSITE-ProRule" id="PRU00108"/>
    </source>
</evidence>
<evidence type="ECO:0000256" key="1">
    <source>
        <dbReference type="ARBA" id="ARBA00023125"/>
    </source>
</evidence>
<comment type="subcellular location">
    <subcellularLocation>
        <location evidence="4">Nucleus</location>
    </subcellularLocation>
</comment>
<feature type="DNA-binding region" description="Homeobox" evidence="4">
    <location>
        <begin position="365"/>
        <end position="427"/>
    </location>
</feature>
<sequence>MEYLTLQDIPHRQFDPLNPRSMASHSERRHSEKEGSLLSFDAVCEACLPQPDAPNLSSLNISSTSTSSSSSLFTPPDSSSSSPAVPASTPTTPQHPMEDMARPTLPRLDSLDFGLTKSDMPLQDHPIHRNSPPFQPGEQRPSQNTLPSFQQLMQGVREPSPPRTPARRNLSVERSPDATAPRFDEISWQDSKRRRVDTVADIHHTPSASDHVSYDRPQVRPPSFDAPSLLPSSMQPPPTTHHHRPSLPYPTPAPVANARRQSGPHLQGQEAYTQPHASAPPNSLSPNAYTPSPALHGVTYDQRPSYYHEVHPAPHVHAYHRPHEPYYQRIPYSAHHPGYGHDTYHQQAPPYVFQNTLGVDHNSFNRKRRGNLPKEATGILKAWFSSHRESPYPTEEEKVILCHQTNLTLNQVSNWFINARRRAPQKEQREARENAAEETQER</sequence>
<name>A0A9P4KAV2_9PLEO</name>
<feature type="region of interest" description="Disordered" evidence="5">
    <location>
        <begin position="422"/>
        <end position="442"/>
    </location>
</feature>
<protein>
    <recommendedName>
        <fullName evidence="6">Homeobox domain-containing protein</fullName>
    </recommendedName>
</protein>
<dbReference type="Proteomes" id="UP000800093">
    <property type="component" value="Unassembled WGS sequence"/>
</dbReference>
<comment type="caution">
    <text evidence="7">The sequence shown here is derived from an EMBL/GenBank/DDBJ whole genome shotgun (WGS) entry which is preliminary data.</text>
</comment>
<feature type="compositionally biased region" description="Polar residues" evidence="5">
    <location>
        <begin position="270"/>
        <end position="290"/>
    </location>
</feature>
<evidence type="ECO:0000256" key="3">
    <source>
        <dbReference type="ARBA" id="ARBA00023242"/>
    </source>
</evidence>
<feature type="region of interest" description="Disordered" evidence="5">
    <location>
        <begin position="51"/>
        <end position="186"/>
    </location>
</feature>
<dbReference type="EMBL" id="ML986611">
    <property type="protein sequence ID" value="KAF2265070.1"/>
    <property type="molecule type" value="Genomic_DNA"/>
</dbReference>
<dbReference type="InterPro" id="IPR001356">
    <property type="entry name" value="HD"/>
</dbReference>
<evidence type="ECO:0000313" key="7">
    <source>
        <dbReference type="EMBL" id="KAF2265070.1"/>
    </source>
</evidence>
<keyword evidence="2 4" id="KW-0371">Homeobox</keyword>
<gene>
    <name evidence="7" type="ORF">CC78DRAFT_579755</name>
</gene>
<feature type="compositionally biased region" description="Basic and acidic residues" evidence="5">
    <location>
        <begin position="25"/>
        <end position="35"/>
    </location>
</feature>
<feature type="region of interest" description="Disordered" evidence="5">
    <location>
        <begin position="1"/>
        <end position="35"/>
    </location>
</feature>
<dbReference type="GO" id="GO:0005634">
    <property type="term" value="C:nucleus"/>
    <property type="evidence" value="ECO:0007669"/>
    <property type="project" value="UniProtKB-SubCell"/>
</dbReference>
<feature type="compositionally biased region" description="Low complexity" evidence="5">
    <location>
        <begin position="57"/>
        <end position="92"/>
    </location>
</feature>
<feature type="region of interest" description="Disordered" evidence="5">
    <location>
        <begin position="203"/>
        <end position="297"/>
    </location>
</feature>
<dbReference type="OrthoDB" id="10056939at2759"/>
<evidence type="ECO:0000313" key="8">
    <source>
        <dbReference type="Proteomes" id="UP000800093"/>
    </source>
</evidence>
<dbReference type="GO" id="GO:0003677">
    <property type="term" value="F:DNA binding"/>
    <property type="evidence" value="ECO:0007669"/>
    <property type="project" value="UniProtKB-UniRule"/>
</dbReference>
<feature type="compositionally biased region" description="Basic and acidic residues" evidence="5">
    <location>
        <begin position="424"/>
        <end position="442"/>
    </location>
</feature>
<dbReference type="PROSITE" id="PS50071">
    <property type="entry name" value="HOMEOBOX_2"/>
    <property type="match status" value="1"/>
</dbReference>
<feature type="compositionally biased region" description="Polar residues" evidence="5">
    <location>
        <begin position="140"/>
        <end position="153"/>
    </location>
</feature>
<evidence type="ECO:0000256" key="2">
    <source>
        <dbReference type="ARBA" id="ARBA00023155"/>
    </source>
</evidence>
<dbReference type="Gene3D" id="1.10.10.60">
    <property type="entry name" value="Homeodomain-like"/>
    <property type="match status" value="1"/>
</dbReference>
<dbReference type="SMART" id="SM00389">
    <property type="entry name" value="HOX"/>
    <property type="match status" value="1"/>
</dbReference>
<keyword evidence="3 4" id="KW-0539">Nucleus</keyword>
<accession>A0A9P4KAV2</accession>
<evidence type="ECO:0000256" key="5">
    <source>
        <dbReference type="SAM" id="MobiDB-lite"/>
    </source>
</evidence>
<dbReference type="AlphaFoldDB" id="A0A9P4KAV2"/>
<dbReference type="GO" id="GO:0006355">
    <property type="term" value="P:regulation of DNA-templated transcription"/>
    <property type="evidence" value="ECO:0007669"/>
    <property type="project" value="InterPro"/>
</dbReference>
<dbReference type="Pfam" id="PF05920">
    <property type="entry name" value="Homeobox_KN"/>
    <property type="match status" value="1"/>
</dbReference>
<evidence type="ECO:0000259" key="6">
    <source>
        <dbReference type="PROSITE" id="PS50071"/>
    </source>
</evidence>
<organism evidence="7 8">
    <name type="scientific">Lojkania enalia</name>
    <dbReference type="NCBI Taxonomy" id="147567"/>
    <lineage>
        <taxon>Eukaryota</taxon>
        <taxon>Fungi</taxon>
        <taxon>Dikarya</taxon>
        <taxon>Ascomycota</taxon>
        <taxon>Pezizomycotina</taxon>
        <taxon>Dothideomycetes</taxon>
        <taxon>Pleosporomycetidae</taxon>
        <taxon>Pleosporales</taxon>
        <taxon>Pleosporales incertae sedis</taxon>
        <taxon>Lojkania</taxon>
    </lineage>
</organism>
<keyword evidence="1 4" id="KW-0238">DNA-binding</keyword>
<proteinExistence type="predicted"/>
<dbReference type="InterPro" id="IPR009057">
    <property type="entry name" value="Homeodomain-like_sf"/>
</dbReference>
<reference evidence="8" key="1">
    <citation type="journal article" date="2020" name="Stud. Mycol.">
        <title>101 Dothideomycetes genomes: A test case for predicting lifestyles and emergence of pathogens.</title>
        <authorList>
            <person name="Haridas S."/>
            <person name="Albert R."/>
            <person name="Binder M."/>
            <person name="Bloem J."/>
            <person name="LaButti K."/>
            <person name="Salamov A."/>
            <person name="Andreopoulos B."/>
            <person name="Baker S."/>
            <person name="Barry K."/>
            <person name="Bills G."/>
            <person name="Bluhm B."/>
            <person name="Cannon C."/>
            <person name="Castanera R."/>
            <person name="Culley D."/>
            <person name="Daum C."/>
            <person name="Ezra D."/>
            <person name="Gonzalez J."/>
            <person name="Henrissat B."/>
            <person name="Kuo A."/>
            <person name="Liang C."/>
            <person name="Lipzen A."/>
            <person name="Lutzoni F."/>
            <person name="Magnuson J."/>
            <person name="Mondo S."/>
            <person name="Nolan M."/>
            <person name="Ohm R."/>
            <person name="Pangilinan J."/>
            <person name="Park H.-J."/>
            <person name="Ramirez L."/>
            <person name="Alfaro M."/>
            <person name="Sun H."/>
            <person name="Tritt A."/>
            <person name="Yoshinaga Y."/>
            <person name="Zwiers L.-H."/>
            <person name="Turgeon B."/>
            <person name="Goodwin S."/>
            <person name="Spatafora J."/>
            <person name="Crous P."/>
            <person name="Grigoriev I."/>
        </authorList>
    </citation>
    <scope>NUCLEOTIDE SEQUENCE [LARGE SCALE GENOMIC DNA]</scope>
    <source>
        <strain evidence="8">CBS 304.66</strain>
    </source>
</reference>
<dbReference type="InterPro" id="IPR008422">
    <property type="entry name" value="KN_HD"/>
</dbReference>
<feature type="domain" description="Homeobox" evidence="6">
    <location>
        <begin position="363"/>
        <end position="426"/>
    </location>
</feature>
<dbReference type="PANTHER" id="PTHR11850">
    <property type="entry name" value="HOMEOBOX PROTEIN TRANSCRIPTION FACTORS"/>
    <property type="match status" value="1"/>
</dbReference>
<dbReference type="SUPFAM" id="SSF46689">
    <property type="entry name" value="Homeodomain-like"/>
    <property type="match status" value="1"/>
</dbReference>
<keyword evidence="8" id="KW-1185">Reference proteome</keyword>
<dbReference type="CDD" id="cd00086">
    <property type="entry name" value="homeodomain"/>
    <property type="match status" value="1"/>
</dbReference>